<dbReference type="RefSeq" id="WP_091610832.1">
    <property type="nucleotide sequence ID" value="NZ_FNNC01000001.1"/>
</dbReference>
<organism evidence="1 2">
    <name type="scientific">Marinococcus luteus</name>
    <dbReference type="NCBI Taxonomy" id="1122204"/>
    <lineage>
        <taxon>Bacteria</taxon>
        <taxon>Bacillati</taxon>
        <taxon>Bacillota</taxon>
        <taxon>Bacilli</taxon>
        <taxon>Bacillales</taxon>
        <taxon>Bacillaceae</taxon>
        <taxon>Marinococcus</taxon>
    </lineage>
</organism>
<protein>
    <submittedName>
        <fullName evidence="1">Uncharacterized protein</fullName>
    </submittedName>
</protein>
<accession>A0A1H2R253</accession>
<keyword evidence="2" id="KW-1185">Reference proteome</keyword>
<proteinExistence type="predicted"/>
<evidence type="ECO:0000313" key="1">
    <source>
        <dbReference type="EMBL" id="SDW13210.1"/>
    </source>
</evidence>
<evidence type="ECO:0000313" key="2">
    <source>
        <dbReference type="Proteomes" id="UP000199488"/>
    </source>
</evidence>
<dbReference type="OrthoDB" id="2968304at2"/>
<dbReference type="AlphaFoldDB" id="A0A1H2R253"/>
<reference evidence="1 2" key="1">
    <citation type="submission" date="2016-10" db="EMBL/GenBank/DDBJ databases">
        <authorList>
            <person name="de Groot N.N."/>
        </authorList>
    </citation>
    <scope>NUCLEOTIDE SEQUENCE [LARGE SCALE GENOMIC DNA]</scope>
    <source>
        <strain evidence="1 2">DSM 23126</strain>
    </source>
</reference>
<dbReference type="EMBL" id="FNNC01000001">
    <property type="protein sequence ID" value="SDW13210.1"/>
    <property type="molecule type" value="Genomic_DNA"/>
</dbReference>
<name>A0A1H2R253_9BACI</name>
<dbReference type="STRING" id="1122204.SAMN05421781_0552"/>
<sequence>MKQETQEINEIVLDESELRFDSAYLYLETSDPDRIGESAWTVAIYNAEQEFSGEFTNRDSISIRLKTEEAEYQGLVQFKNIEGGEKKHCHLDGLDELVQI</sequence>
<gene>
    <name evidence="1" type="ORF">SAMN05421781_0552</name>
</gene>
<dbReference type="Proteomes" id="UP000199488">
    <property type="component" value="Unassembled WGS sequence"/>
</dbReference>